<dbReference type="EMBL" id="JAVRHZ010000001">
    <property type="protein sequence ID" value="MDT0555199.1"/>
    <property type="molecule type" value="Genomic_DNA"/>
</dbReference>
<keyword evidence="3" id="KW-1185">Reference proteome</keyword>
<comment type="caution">
    <text evidence="2">The sequence shown here is derived from an EMBL/GenBank/DDBJ whole genome shotgun (WGS) entry which is preliminary data.</text>
</comment>
<keyword evidence="1" id="KW-0732">Signal</keyword>
<evidence type="ECO:0000256" key="1">
    <source>
        <dbReference type="SAM" id="SignalP"/>
    </source>
</evidence>
<dbReference type="Proteomes" id="UP001254488">
    <property type="component" value="Unassembled WGS sequence"/>
</dbReference>
<reference evidence="2 3" key="1">
    <citation type="submission" date="2023-09" db="EMBL/GenBank/DDBJ databases">
        <authorList>
            <person name="Rey-Velasco X."/>
        </authorList>
    </citation>
    <scope>NUCLEOTIDE SEQUENCE [LARGE SCALE GENOMIC DNA]</scope>
    <source>
        <strain evidence="2 3">W242</strain>
    </source>
</reference>
<name>A0ABU2YAI5_9FLAO</name>
<accession>A0ABU2YAI5</accession>
<proteinExistence type="predicted"/>
<dbReference type="RefSeq" id="WP_311332146.1">
    <property type="nucleotide sequence ID" value="NZ_JAVRHZ010000001.1"/>
</dbReference>
<evidence type="ECO:0008006" key="4">
    <source>
        <dbReference type="Google" id="ProtNLM"/>
    </source>
</evidence>
<evidence type="ECO:0000313" key="2">
    <source>
        <dbReference type="EMBL" id="MDT0555199.1"/>
    </source>
</evidence>
<feature type="signal peptide" evidence="1">
    <location>
        <begin position="1"/>
        <end position="20"/>
    </location>
</feature>
<evidence type="ECO:0000313" key="3">
    <source>
        <dbReference type="Proteomes" id="UP001254488"/>
    </source>
</evidence>
<organism evidence="2 3">
    <name type="scientific">Patiriisocius hiemis</name>
    <dbReference type="NCBI Taxonomy" id="3075604"/>
    <lineage>
        <taxon>Bacteria</taxon>
        <taxon>Pseudomonadati</taxon>
        <taxon>Bacteroidota</taxon>
        <taxon>Flavobacteriia</taxon>
        <taxon>Flavobacteriales</taxon>
        <taxon>Flavobacteriaceae</taxon>
        <taxon>Patiriisocius</taxon>
    </lineage>
</organism>
<protein>
    <recommendedName>
        <fullName evidence="4">Secreted protein</fullName>
    </recommendedName>
</protein>
<feature type="chain" id="PRO_5045569078" description="Secreted protein" evidence="1">
    <location>
        <begin position="21"/>
        <end position="245"/>
    </location>
</feature>
<gene>
    <name evidence="2" type="ORF">RM538_04225</name>
</gene>
<sequence length="245" mass="27201">MKTIYILITALFLSTTSSYAQLEGLLGDIMEEVQEKVGDAQQDAAETASMKEFKNELKEILAGINGLDKYSSELKCIYLILKLASLDQGLEAKIQNAGNCKKKYDLYGMQLMVKASYTGIGYCFDSLTELLDESNSSELLELIRDYIELKNLAIDCIEEYGPNLDSCKIPKGTSKLERDFIMTVGSAITTYDTFSDGIDDESWDNGDRISYILKLLSYLVEEYNPVSALAKSIEIGANMSALPCK</sequence>